<reference evidence="1 2" key="1">
    <citation type="submission" date="2015-09" db="EMBL/GenBank/DDBJ databases">
        <authorList>
            <person name="Jackson K.R."/>
            <person name="Lunt B.L."/>
            <person name="Fisher J.N.B."/>
            <person name="Gardner A.V."/>
            <person name="Bailey M.E."/>
            <person name="Deus L.M."/>
            <person name="Earl A.S."/>
            <person name="Gibby P.D."/>
            <person name="Hartmann K.A."/>
            <person name="Liu J.E."/>
            <person name="Manci A.M."/>
            <person name="Nielsen D.A."/>
            <person name="Solomon M.B."/>
            <person name="Breakwell D.P."/>
            <person name="Burnett S.H."/>
            <person name="Grose J.H."/>
        </authorList>
    </citation>
    <scope>NUCLEOTIDE SEQUENCE [LARGE SCALE GENOMIC DNA]</scope>
    <source>
        <strain evidence="1 2">S613</strain>
    </source>
</reference>
<name>A0A0P8XW32_PSEFL</name>
<comment type="caution">
    <text evidence="1">The sequence shown here is derived from an EMBL/GenBank/DDBJ whole genome shotgun (WGS) entry which is preliminary data.</text>
</comment>
<evidence type="ECO:0000313" key="2">
    <source>
        <dbReference type="Proteomes" id="UP000050349"/>
    </source>
</evidence>
<dbReference type="Proteomes" id="UP000050349">
    <property type="component" value="Unassembled WGS sequence"/>
</dbReference>
<organism evidence="1 2">
    <name type="scientific">Pseudomonas fluorescens</name>
    <dbReference type="NCBI Taxonomy" id="294"/>
    <lineage>
        <taxon>Bacteria</taxon>
        <taxon>Pseudomonadati</taxon>
        <taxon>Pseudomonadota</taxon>
        <taxon>Gammaproteobacteria</taxon>
        <taxon>Pseudomonadales</taxon>
        <taxon>Pseudomonadaceae</taxon>
        <taxon>Pseudomonas</taxon>
    </lineage>
</organism>
<dbReference type="AlphaFoldDB" id="A0A0P8XW32"/>
<accession>A0A0P8XW32</accession>
<dbReference type="EMBL" id="LJXB01000052">
    <property type="protein sequence ID" value="KPU61581.1"/>
    <property type="molecule type" value="Genomic_DNA"/>
</dbReference>
<sequence>MQDGAIGVGNLPLNGGYRGGPGFRSRIGRRLGLRQLLLLLTQLLLQLLQTFKQDLHRNAGVIARFRFGRCAGTLSQPWRACSNLGAALL</sequence>
<evidence type="ECO:0000313" key="1">
    <source>
        <dbReference type="EMBL" id="KPU61581.1"/>
    </source>
</evidence>
<protein>
    <submittedName>
        <fullName evidence="1">Uncharacterized protein</fullName>
    </submittedName>
</protein>
<gene>
    <name evidence="1" type="ORF">AN403_5606</name>
</gene>
<proteinExistence type="predicted"/>